<accession>A0A5C1AD17</accession>
<feature type="binding site" evidence="6">
    <location>
        <begin position="54"/>
        <end position="56"/>
    </location>
    <ligand>
        <name>S-adenosyl-L-methionine</name>
        <dbReference type="ChEBI" id="CHEBI:59789"/>
    </ligand>
</feature>
<dbReference type="Proteomes" id="UP000324974">
    <property type="component" value="Chromosome"/>
</dbReference>
<dbReference type="RefSeq" id="WP_149111834.1">
    <property type="nucleotide sequence ID" value="NZ_CP042425.1"/>
</dbReference>
<feature type="region of interest" description="Disordered" evidence="7">
    <location>
        <begin position="1"/>
        <end position="22"/>
    </location>
</feature>
<dbReference type="Gene3D" id="3.40.50.150">
    <property type="entry name" value="Vaccinia Virus protein VP39"/>
    <property type="match status" value="1"/>
</dbReference>
<feature type="binding site" evidence="6">
    <location>
        <position position="74"/>
    </location>
    <ligand>
        <name>S-adenosyl-L-methionine</name>
        <dbReference type="ChEBI" id="CHEBI:59789"/>
    </ligand>
</feature>
<evidence type="ECO:0000256" key="2">
    <source>
        <dbReference type="ARBA" id="ARBA00022552"/>
    </source>
</evidence>
<comment type="subcellular location">
    <subcellularLocation>
        <location evidence="6">Cytoplasm</location>
    </subcellularLocation>
</comment>
<dbReference type="InterPro" id="IPR002903">
    <property type="entry name" value="RsmH"/>
</dbReference>
<evidence type="ECO:0000256" key="7">
    <source>
        <dbReference type="SAM" id="MobiDB-lite"/>
    </source>
</evidence>
<feature type="compositionally biased region" description="Basic residues" evidence="7">
    <location>
        <begin position="313"/>
        <end position="325"/>
    </location>
</feature>
<feature type="binding site" evidence="6">
    <location>
        <position position="126"/>
    </location>
    <ligand>
        <name>S-adenosyl-L-methionine</name>
        <dbReference type="ChEBI" id="CHEBI:59789"/>
    </ligand>
</feature>
<evidence type="ECO:0000256" key="3">
    <source>
        <dbReference type="ARBA" id="ARBA00022603"/>
    </source>
</evidence>
<keyword evidence="3 6" id="KW-0489">Methyltransferase</keyword>
<dbReference type="KEGG" id="lrs:PX52LOC_04174"/>
<organism evidence="8 9">
    <name type="scientific">Limnoglobus roseus</name>
    <dbReference type="NCBI Taxonomy" id="2598579"/>
    <lineage>
        <taxon>Bacteria</taxon>
        <taxon>Pseudomonadati</taxon>
        <taxon>Planctomycetota</taxon>
        <taxon>Planctomycetia</taxon>
        <taxon>Gemmatales</taxon>
        <taxon>Gemmataceae</taxon>
        <taxon>Limnoglobus</taxon>
    </lineage>
</organism>
<reference evidence="9" key="1">
    <citation type="submission" date="2019-08" db="EMBL/GenBank/DDBJ databases">
        <title>Limnoglobus roseus gen. nov., sp. nov., a novel freshwater planctomycete with a giant genome from the family Gemmataceae.</title>
        <authorList>
            <person name="Kulichevskaya I.S."/>
            <person name="Naumoff D.G."/>
            <person name="Miroshnikov K."/>
            <person name="Ivanova A."/>
            <person name="Philippov D.A."/>
            <person name="Hakobyan A."/>
            <person name="Rijpstra I.C."/>
            <person name="Sinninghe Damste J.S."/>
            <person name="Liesack W."/>
            <person name="Dedysh S.N."/>
        </authorList>
    </citation>
    <scope>NUCLEOTIDE SEQUENCE [LARGE SCALE GENOMIC DNA]</scope>
    <source>
        <strain evidence="9">PX52</strain>
    </source>
</reference>
<evidence type="ECO:0000256" key="5">
    <source>
        <dbReference type="ARBA" id="ARBA00022691"/>
    </source>
</evidence>
<dbReference type="NCBIfam" id="TIGR00006">
    <property type="entry name" value="16S rRNA (cytosine(1402)-N(4))-methyltransferase RsmH"/>
    <property type="match status" value="1"/>
</dbReference>
<dbReference type="Pfam" id="PF01795">
    <property type="entry name" value="Methyltransf_5"/>
    <property type="match status" value="1"/>
</dbReference>
<comment type="function">
    <text evidence="6">Specifically methylates the N4 position of cytidine in position 1402 (C1402) of 16S rRNA.</text>
</comment>
<dbReference type="SUPFAM" id="SSF81799">
    <property type="entry name" value="Putative methyltransferase TM0872, insert domain"/>
    <property type="match status" value="1"/>
</dbReference>
<gene>
    <name evidence="6" type="primary">rsmH</name>
    <name evidence="8" type="ORF">PX52LOC_04174</name>
</gene>
<feature type="compositionally biased region" description="Basic and acidic residues" evidence="7">
    <location>
        <begin position="297"/>
        <end position="308"/>
    </location>
</feature>
<keyword evidence="2 6" id="KW-0698">rRNA processing</keyword>
<name>A0A5C1AD17_9BACT</name>
<feature type="binding site" evidence="6">
    <location>
        <position position="101"/>
    </location>
    <ligand>
        <name>S-adenosyl-L-methionine</name>
        <dbReference type="ChEBI" id="CHEBI:59789"/>
    </ligand>
</feature>
<protein>
    <recommendedName>
        <fullName evidence="6">Ribosomal RNA small subunit methyltransferase H</fullName>
        <ecNumber evidence="6">2.1.1.199</ecNumber>
    </recommendedName>
    <alternativeName>
        <fullName evidence="6">16S rRNA m(4)C1402 methyltransferase</fullName>
    </alternativeName>
    <alternativeName>
        <fullName evidence="6">rRNA (cytosine-N(4)-)-methyltransferase RsmH</fullName>
    </alternativeName>
</protein>
<dbReference type="EMBL" id="CP042425">
    <property type="protein sequence ID" value="QEL17191.1"/>
    <property type="molecule type" value="Genomic_DNA"/>
</dbReference>
<dbReference type="EC" id="2.1.1.199" evidence="6"/>
<comment type="similarity">
    <text evidence="1 6">Belongs to the methyltransferase superfamily. RsmH family.</text>
</comment>
<dbReference type="InterPro" id="IPR023397">
    <property type="entry name" value="SAM-dep_MeTrfase_MraW_recog"/>
</dbReference>
<dbReference type="GO" id="GO:0071424">
    <property type="term" value="F:rRNA (cytosine-N4-)-methyltransferase activity"/>
    <property type="evidence" value="ECO:0007669"/>
    <property type="project" value="UniProtKB-UniRule"/>
</dbReference>
<proteinExistence type="inferred from homology"/>
<feature type="binding site" evidence="6">
    <location>
        <position position="119"/>
    </location>
    <ligand>
        <name>S-adenosyl-L-methionine</name>
        <dbReference type="ChEBI" id="CHEBI:59789"/>
    </ligand>
</feature>
<evidence type="ECO:0000256" key="4">
    <source>
        <dbReference type="ARBA" id="ARBA00022679"/>
    </source>
</evidence>
<evidence type="ECO:0000256" key="6">
    <source>
        <dbReference type="HAMAP-Rule" id="MF_01007"/>
    </source>
</evidence>
<feature type="region of interest" description="Disordered" evidence="7">
    <location>
        <begin position="290"/>
        <end position="325"/>
    </location>
</feature>
<comment type="catalytic activity">
    <reaction evidence="6">
        <text>cytidine(1402) in 16S rRNA + S-adenosyl-L-methionine = N(4)-methylcytidine(1402) in 16S rRNA + S-adenosyl-L-homocysteine + H(+)</text>
        <dbReference type="Rhea" id="RHEA:42928"/>
        <dbReference type="Rhea" id="RHEA-COMP:10286"/>
        <dbReference type="Rhea" id="RHEA-COMP:10287"/>
        <dbReference type="ChEBI" id="CHEBI:15378"/>
        <dbReference type="ChEBI" id="CHEBI:57856"/>
        <dbReference type="ChEBI" id="CHEBI:59789"/>
        <dbReference type="ChEBI" id="CHEBI:74506"/>
        <dbReference type="ChEBI" id="CHEBI:82748"/>
        <dbReference type="EC" id="2.1.1.199"/>
    </reaction>
</comment>
<keyword evidence="4 6" id="KW-0808">Transferase</keyword>
<evidence type="ECO:0000256" key="1">
    <source>
        <dbReference type="ARBA" id="ARBA00010396"/>
    </source>
</evidence>
<dbReference type="PANTHER" id="PTHR11265:SF0">
    <property type="entry name" value="12S RRNA N4-METHYLCYTIDINE METHYLTRANSFERASE"/>
    <property type="match status" value="1"/>
</dbReference>
<dbReference type="InterPro" id="IPR029063">
    <property type="entry name" value="SAM-dependent_MTases_sf"/>
</dbReference>
<sequence length="325" mass="35730">MPPRSDKPWSRKFRKPGERSTAAGEHVPVMLAECLAALNVQPGHMVVDCTLGFGGHSLELLKRVGPEGRLIALDLDGENLPKVEPKLTEVGNPFTLHHGNFAGLASVLAGQPVDGVLADLGFSSMQVDDAERGFSFMRDGPLDMRMDRTRGQTAADLLNTIPVDELATAFRELGDEPEAEKIAGILVNAREKKPFSRTQEVRDLIRHGVPVRTVRHPGSPPERKQMLLPTTRVFQTLRILVNREFANLQQLLRVIPTVLKPGGVAAIISFHSGEDRLVKAAFRDGQRAGIYQDVADDPERPTEAEKSANPRSRSAKLRWAKRAAD</sequence>
<dbReference type="GO" id="GO:0070475">
    <property type="term" value="P:rRNA base methylation"/>
    <property type="evidence" value="ECO:0007669"/>
    <property type="project" value="UniProtKB-UniRule"/>
</dbReference>
<dbReference type="PANTHER" id="PTHR11265">
    <property type="entry name" value="S-ADENOSYL-METHYLTRANSFERASE MRAW"/>
    <property type="match status" value="1"/>
</dbReference>
<evidence type="ECO:0000313" key="8">
    <source>
        <dbReference type="EMBL" id="QEL17191.1"/>
    </source>
</evidence>
<dbReference type="PIRSF" id="PIRSF004486">
    <property type="entry name" value="MraW"/>
    <property type="match status" value="1"/>
</dbReference>
<dbReference type="Gene3D" id="1.10.150.170">
    <property type="entry name" value="Putative methyltransferase TM0872, insert domain"/>
    <property type="match status" value="1"/>
</dbReference>
<dbReference type="GO" id="GO:0005737">
    <property type="term" value="C:cytoplasm"/>
    <property type="evidence" value="ECO:0007669"/>
    <property type="project" value="UniProtKB-SubCell"/>
</dbReference>
<keyword evidence="5 6" id="KW-0949">S-adenosyl-L-methionine</keyword>
<dbReference type="AlphaFoldDB" id="A0A5C1AD17"/>
<dbReference type="SUPFAM" id="SSF53335">
    <property type="entry name" value="S-adenosyl-L-methionine-dependent methyltransferases"/>
    <property type="match status" value="1"/>
</dbReference>
<keyword evidence="6" id="KW-0963">Cytoplasm</keyword>
<dbReference type="OrthoDB" id="9806637at2"/>
<dbReference type="HAMAP" id="MF_01007">
    <property type="entry name" value="16SrRNA_methyltr_H"/>
    <property type="match status" value="1"/>
</dbReference>
<keyword evidence="9" id="KW-1185">Reference proteome</keyword>
<evidence type="ECO:0000313" key="9">
    <source>
        <dbReference type="Proteomes" id="UP000324974"/>
    </source>
</evidence>